<protein>
    <submittedName>
        <fullName evidence="3">Uncharacterized protein</fullName>
    </submittedName>
</protein>
<organism evidence="3 4">
    <name type="scientific">Diatraea saccharalis</name>
    <name type="common">sugarcane borer</name>
    <dbReference type="NCBI Taxonomy" id="40085"/>
    <lineage>
        <taxon>Eukaryota</taxon>
        <taxon>Metazoa</taxon>
        <taxon>Ecdysozoa</taxon>
        <taxon>Arthropoda</taxon>
        <taxon>Hexapoda</taxon>
        <taxon>Insecta</taxon>
        <taxon>Pterygota</taxon>
        <taxon>Neoptera</taxon>
        <taxon>Endopterygota</taxon>
        <taxon>Lepidoptera</taxon>
        <taxon>Glossata</taxon>
        <taxon>Ditrysia</taxon>
        <taxon>Pyraloidea</taxon>
        <taxon>Crambidae</taxon>
        <taxon>Crambinae</taxon>
        <taxon>Diatraea</taxon>
    </lineage>
</organism>
<reference evidence="3" key="2">
    <citation type="submission" date="2022-10" db="EMBL/GenBank/DDBJ databases">
        <authorList>
            <consortium name="ENA_rothamsted_submissions"/>
            <consortium name="culmorum"/>
            <person name="King R."/>
        </authorList>
    </citation>
    <scope>NUCLEOTIDE SEQUENCE</scope>
</reference>
<sequence length="332" mass="37748">MIQNIVLLATFLQLTKVTLVHTAKQHVQLSDSYLPVAMQVIAHLTDQMAYEVKDEPQPTTKPPKATTKAPKPTIKPTKAPWKPTSKPQLDITTPHHNPGLYAPFAPPKQNERQIAKTQFVLLPLESNSEYTVIQPPERKTEEPLLSIHNEEVKPLMEPSPEEMPLLPPHFDADKISRSDILNIDEDLNDDGLQYLSHTVREMIRMANDDNDERVVDVWEGLRSGPEPTQKVKLSGSNLRLLLLYDLLSREAKRQRLSDYGGFSPDVMKNLVDSSSGSARDQLKMALSKMVDRRDCEHQYANNRAREMVSELERDESALSSELRYLQPLNYVN</sequence>
<evidence type="ECO:0000313" key="4">
    <source>
        <dbReference type="Proteomes" id="UP001153714"/>
    </source>
</evidence>
<dbReference type="Proteomes" id="UP001153714">
    <property type="component" value="Chromosome 3"/>
</dbReference>
<feature type="region of interest" description="Disordered" evidence="1">
    <location>
        <begin position="52"/>
        <end position="87"/>
    </location>
</feature>
<keyword evidence="4" id="KW-1185">Reference proteome</keyword>
<keyword evidence="2" id="KW-0732">Signal</keyword>
<feature type="compositionally biased region" description="Low complexity" evidence="1">
    <location>
        <begin position="62"/>
        <end position="84"/>
    </location>
</feature>
<accession>A0A9N9WFU5</accession>
<feature type="chain" id="PRO_5040200425" evidence="2">
    <location>
        <begin position="23"/>
        <end position="332"/>
    </location>
</feature>
<name>A0A9N9WFU5_9NEOP</name>
<dbReference type="OrthoDB" id="8197773at2759"/>
<evidence type="ECO:0000256" key="2">
    <source>
        <dbReference type="SAM" id="SignalP"/>
    </source>
</evidence>
<gene>
    <name evidence="3" type="ORF">DIATSA_LOCUS8780</name>
</gene>
<feature type="signal peptide" evidence="2">
    <location>
        <begin position="1"/>
        <end position="22"/>
    </location>
</feature>
<evidence type="ECO:0000256" key="1">
    <source>
        <dbReference type="SAM" id="MobiDB-lite"/>
    </source>
</evidence>
<dbReference type="EMBL" id="OU893334">
    <property type="protein sequence ID" value="CAG9791148.1"/>
    <property type="molecule type" value="Genomic_DNA"/>
</dbReference>
<reference evidence="3" key="1">
    <citation type="submission" date="2021-12" db="EMBL/GenBank/DDBJ databases">
        <authorList>
            <person name="King R."/>
        </authorList>
    </citation>
    <scope>NUCLEOTIDE SEQUENCE</scope>
</reference>
<dbReference type="AlphaFoldDB" id="A0A9N9WFU5"/>
<proteinExistence type="predicted"/>
<evidence type="ECO:0000313" key="3">
    <source>
        <dbReference type="EMBL" id="CAG9791148.1"/>
    </source>
</evidence>